<keyword evidence="3" id="KW-0813">Transport</keyword>
<dbReference type="Pfam" id="PF00496">
    <property type="entry name" value="SBP_bac_5"/>
    <property type="match status" value="1"/>
</dbReference>
<dbReference type="EMBL" id="MZGX01000006">
    <property type="protein sequence ID" value="OPX44923.1"/>
    <property type="molecule type" value="Genomic_DNA"/>
</dbReference>
<dbReference type="AlphaFoldDB" id="A0A1V4SMA6"/>
<organism evidence="7 8">
    <name type="scientific">Ruminiclostridium hungatei</name>
    <name type="common">Clostridium hungatei</name>
    <dbReference type="NCBI Taxonomy" id="48256"/>
    <lineage>
        <taxon>Bacteria</taxon>
        <taxon>Bacillati</taxon>
        <taxon>Bacillota</taxon>
        <taxon>Clostridia</taxon>
        <taxon>Eubacteriales</taxon>
        <taxon>Oscillospiraceae</taxon>
        <taxon>Ruminiclostridium</taxon>
    </lineage>
</organism>
<dbReference type="GO" id="GO:0020037">
    <property type="term" value="F:heme binding"/>
    <property type="evidence" value="ECO:0007669"/>
    <property type="project" value="InterPro"/>
</dbReference>
<protein>
    <submittedName>
        <fullName evidence="7">Nickel-binding periplasmic protein</fullName>
    </submittedName>
</protein>
<proteinExistence type="inferred from homology"/>
<dbReference type="Proteomes" id="UP000191554">
    <property type="component" value="Unassembled WGS sequence"/>
</dbReference>
<dbReference type="PANTHER" id="PTHR30290">
    <property type="entry name" value="PERIPLASMIC BINDING COMPONENT OF ABC TRANSPORTER"/>
    <property type="match status" value="1"/>
</dbReference>
<evidence type="ECO:0000256" key="1">
    <source>
        <dbReference type="ARBA" id="ARBA00004193"/>
    </source>
</evidence>
<name>A0A1V4SMA6_RUMHU</name>
<dbReference type="InterPro" id="IPR000914">
    <property type="entry name" value="SBP_5_dom"/>
</dbReference>
<gene>
    <name evidence="7" type="primary">nikA</name>
    <name evidence="7" type="ORF">CLHUN_11550</name>
</gene>
<evidence type="ECO:0000256" key="2">
    <source>
        <dbReference type="ARBA" id="ARBA00005695"/>
    </source>
</evidence>
<comment type="caution">
    <text evidence="7">The sequence shown here is derived from an EMBL/GenBank/DDBJ whole genome shotgun (WGS) entry which is preliminary data.</text>
</comment>
<dbReference type="GO" id="GO:0042597">
    <property type="term" value="C:periplasmic space"/>
    <property type="evidence" value="ECO:0007669"/>
    <property type="project" value="UniProtKB-ARBA"/>
</dbReference>
<dbReference type="Gene3D" id="3.40.190.10">
    <property type="entry name" value="Periplasmic binding protein-like II"/>
    <property type="match status" value="1"/>
</dbReference>
<evidence type="ECO:0000313" key="7">
    <source>
        <dbReference type="EMBL" id="OPX44923.1"/>
    </source>
</evidence>
<evidence type="ECO:0000313" key="8">
    <source>
        <dbReference type="Proteomes" id="UP000191554"/>
    </source>
</evidence>
<evidence type="ECO:0000256" key="4">
    <source>
        <dbReference type="ARBA" id="ARBA00022729"/>
    </source>
</evidence>
<evidence type="ECO:0000256" key="5">
    <source>
        <dbReference type="SAM" id="SignalP"/>
    </source>
</evidence>
<comment type="subcellular location">
    <subcellularLocation>
        <location evidence="1">Cell membrane</location>
        <topology evidence="1">Lipid-anchor</topology>
    </subcellularLocation>
</comment>
<dbReference type="InterPro" id="IPR039424">
    <property type="entry name" value="SBP_5"/>
</dbReference>
<comment type="similarity">
    <text evidence="2">Belongs to the bacterial solute-binding protein 5 family.</text>
</comment>
<dbReference type="PANTHER" id="PTHR30290:SF9">
    <property type="entry name" value="OLIGOPEPTIDE-BINDING PROTEIN APPA"/>
    <property type="match status" value="1"/>
</dbReference>
<dbReference type="Gene3D" id="3.10.105.10">
    <property type="entry name" value="Dipeptide-binding Protein, Domain 3"/>
    <property type="match status" value="1"/>
</dbReference>
<dbReference type="InterPro" id="IPR011980">
    <property type="entry name" value="CntA-like"/>
</dbReference>
<dbReference type="PIRSF" id="PIRSF002741">
    <property type="entry name" value="MppA"/>
    <property type="match status" value="1"/>
</dbReference>
<dbReference type="InterPro" id="IPR023765">
    <property type="entry name" value="SBP_5_CS"/>
</dbReference>
<dbReference type="PROSITE" id="PS01040">
    <property type="entry name" value="SBP_BACTERIAL_5"/>
    <property type="match status" value="1"/>
</dbReference>
<dbReference type="CDD" id="cd08489">
    <property type="entry name" value="PBP2_NikA"/>
    <property type="match status" value="1"/>
</dbReference>
<dbReference type="GO" id="GO:0015833">
    <property type="term" value="P:peptide transport"/>
    <property type="evidence" value="ECO:0007669"/>
    <property type="project" value="TreeGrafter"/>
</dbReference>
<dbReference type="InterPro" id="IPR030678">
    <property type="entry name" value="Peptide/Ni-bd"/>
</dbReference>
<dbReference type="PROSITE" id="PS51257">
    <property type="entry name" value="PROKAR_LIPOPROTEIN"/>
    <property type="match status" value="1"/>
</dbReference>
<dbReference type="OrthoDB" id="9801912at2"/>
<dbReference type="RefSeq" id="WP_080063611.1">
    <property type="nucleotide sequence ID" value="NZ_MZGX01000006.1"/>
</dbReference>
<reference evidence="7 8" key="1">
    <citation type="submission" date="2017-03" db="EMBL/GenBank/DDBJ databases">
        <title>Genome sequence of Clostridium hungatei DSM 14427.</title>
        <authorList>
            <person name="Poehlein A."/>
            <person name="Daniel R."/>
        </authorList>
    </citation>
    <scope>NUCLEOTIDE SEQUENCE [LARGE SCALE GENOMIC DNA]</scope>
    <source>
        <strain evidence="7 8">DSM 14427</strain>
    </source>
</reference>
<feature type="signal peptide" evidence="5">
    <location>
        <begin position="1"/>
        <end position="21"/>
    </location>
</feature>
<dbReference type="SUPFAM" id="SSF53850">
    <property type="entry name" value="Periplasmic binding protein-like II"/>
    <property type="match status" value="1"/>
</dbReference>
<dbReference type="GO" id="GO:1904680">
    <property type="term" value="F:peptide transmembrane transporter activity"/>
    <property type="evidence" value="ECO:0007669"/>
    <property type="project" value="TreeGrafter"/>
</dbReference>
<keyword evidence="4 5" id="KW-0732">Signal</keyword>
<feature type="domain" description="Solute-binding protein family 5" evidence="6">
    <location>
        <begin position="91"/>
        <end position="461"/>
    </location>
</feature>
<dbReference type="GO" id="GO:0016151">
    <property type="term" value="F:nickel cation binding"/>
    <property type="evidence" value="ECO:0007669"/>
    <property type="project" value="InterPro"/>
</dbReference>
<keyword evidence="8" id="KW-1185">Reference proteome</keyword>
<dbReference type="GO" id="GO:0015675">
    <property type="term" value="P:nickel cation transport"/>
    <property type="evidence" value="ECO:0007669"/>
    <property type="project" value="InterPro"/>
</dbReference>
<dbReference type="STRING" id="48256.CLHUN_11550"/>
<sequence length="549" mass="60198">MTGKRIITLLMAVIIAVTLGACRESANGGAGEKETNIKTAGGVHVNLPESWNFESFYTIITPANSSGGYGITYYLTSFYDTLVQYDEAGKLTGSLAEKWSVSEDGKVYTFDIRKGVKFSDGSDLTAEDVVKSLKATPVNLGQYNGSYGKLSTIISDVKATGEHTVELQLTQPYYSTLRDLCLANPFGIVSSEQLNEDLTVKGSFNTATFGTGPYMYKGDGNGQTYDFVKNPYYWGEQPQVDSFSIKVLADNDAKILALKNGEIDFISGISKISSESYLEMKNTAGFGAKADTNATQTYYIGYNLSHPVFGDRIVREAIASAIDKKNIVDNIYGGLYEKADTFFSKALPFCDVEQKVYGFDPENAKVLLDKAGYRDTDGDGVREKDGNRLAADFLYQTGSASDDDMAVYICDQLKKIGIELTPKAAPMMDWFAMITGGKYGLTVFKTQGGYYDPANVISNMDPDKSMDPVMSQAAGFLPGKAQLVSEVNSSADEKRIREIYGTILTAMADNCLNTPIYYTHQVVLFNDRIADYKFTRDANFTAVQNIKMK</sequence>
<dbReference type="GO" id="GO:0043190">
    <property type="term" value="C:ATP-binding cassette (ABC) transporter complex"/>
    <property type="evidence" value="ECO:0007669"/>
    <property type="project" value="InterPro"/>
</dbReference>
<feature type="chain" id="PRO_5038574862" evidence="5">
    <location>
        <begin position="22"/>
        <end position="549"/>
    </location>
</feature>
<accession>A0A1V4SMA6</accession>
<evidence type="ECO:0000259" key="6">
    <source>
        <dbReference type="Pfam" id="PF00496"/>
    </source>
</evidence>
<evidence type="ECO:0000256" key="3">
    <source>
        <dbReference type="ARBA" id="ARBA00022448"/>
    </source>
</evidence>